<dbReference type="STRING" id="739143.SAMN05216297_11426"/>
<sequence>MKRITFLVILSISLISCSNDDSGSKAELDVNDYYGKWISTQYDSTWNDQYFFSKDGTFTRTKTINSLTTNLSGTFEIFEKKESVIH</sequence>
<protein>
    <recommendedName>
        <fullName evidence="3">Lipocalin-like domain-containing protein</fullName>
    </recommendedName>
</protein>
<organism evidence="1 2">
    <name type="scientific">Flavobacterium phragmitis</name>
    <dbReference type="NCBI Taxonomy" id="739143"/>
    <lineage>
        <taxon>Bacteria</taxon>
        <taxon>Pseudomonadati</taxon>
        <taxon>Bacteroidota</taxon>
        <taxon>Flavobacteriia</taxon>
        <taxon>Flavobacteriales</taxon>
        <taxon>Flavobacteriaceae</taxon>
        <taxon>Flavobacterium</taxon>
    </lineage>
</organism>
<dbReference type="EMBL" id="FOMH01000014">
    <property type="protein sequence ID" value="SFD89025.1"/>
    <property type="molecule type" value="Genomic_DNA"/>
</dbReference>
<reference evidence="2" key="1">
    <citation type="submission" date="2016-10" db="EMBL/GenBank/DDBJ databases">
        <authorList>
            <person name="Varghese N."/>
            <person name="Submissions S."/>
        </authorList>
    </citation>
    <scope>NUCLEOTIDE SEQUENCE [LARGE SCALE GENOMIC DNA]</scope>
    <source>
        <strain evidence="2">CGMCC 1.10370</strain>
    </source>
</reference>
<keyword evidence="2" id="KW-1185">Reference proteome</keyword>
<evidence type="ECO:0000313" key="1">
    <source>
        <dbReference type="EMBL" id="SFD89025.1"/>
    </source>
</evidence>
<dbReference type="OrthoDB" id="882993at2"/>
<dbReference type="Proteomes" id="UP000199672">
    <property type="component" value="Unassembled WGS sequence"/>
</dbReference>
<dbReference type="PROSITE" id="PS51257">
    <property type="entry name" value="PROKAR_LIPOPROTEIN"/>
    <property type="match status" value="1"/>
</dbReference>
<evidence type="ECO:0000313" key="2">
    <source>
        <dbReference type="Proteomes" id="UP000199672"/>
    </source>
</evidence>
<dbReference type="RefSeq" id="WP_091497609.1">
    <property type="nucleotide sequence ID" value="NZ_FOMH01000014.1"/>
</dbReference>
<dbReference type="AlphaFoldDB" id="A0A1I1W1M3"/>
<name>A0A1I1W1M3_9FLAO</name>
<evidence type="ECO:0008006" key="3">
    <source>
        <dbReference type="Google" id="ProtNLM"/>
    </source>
</evidence>
<accession>A0A1I1W1M3</accession>
<gene>
    <name evidence="1" type="ORF">SAMN05216297_11426</name>
</gene>
<proteinExistence type="predicted"/>